<dbReference type="Proteomes" id="UP000601171">
    <property type="component" value="Unassembled WGS sequence"/>
</dbReference>
<dbReference type="RefSeq" id="WP_262429523.1">
    <property type="nucleotide sequence ID" value="NZ_JACRTG010000018.1"/>
</dbReference>
<keyword evidence="2" id="KW-1185">Reference proteome</keyword>
<reference evidence="1" key="1">
    <citation type="submission" date="2020-08" db="EMBL/GenBank/DDBJ databases">
        <title>Genome public.</title>
        <authorList>
            <person name="Liu C."/>
            <person name="Sun Q."/>
        </authorList>
    </citation>
    <scope>NUCLEOTIDE SEQUENCE</scope>
    <source>
        <strain evidence="1">BX21</strain>
    </source>
</reference>
<sequence length="56" mass="6498">MDKETFLKIEYETEAKYGFGCGYWRVCDDHACACALSSKVFDAEIYEKMRKANFKG</sequence>
<dbReference type="AlphaFoldDB" id="A0A926EXI9"/>
<evidence type="ECO:0000313" key="2">
    <source>
        <dbReference type="Proteomes" id="UP000601171"/>
    </source>
</evidence>
<name>A0A926EXI9_9FIRM</name>
<evidence type="ECO:0000313" key="1">
    <source>
        <dbReference type="EMBL" id="MBC8588070.1"/>
    </source>
</evidence>
<protein>
    <submittedName>
        <fullName evidence="1">Uncharacterized protein</fullName>
    </submittedName>
</protein>
<gene>
    <name evidence="1" type="ORF">H8707_07450</name>
</gene>
<dbReference type="EMBL" id="JACRTG010000018">
    <property type="protein sequence ID" value="MBC8588070.1"/>
    <property type="molecule type" value="Genomic_DNA"/>
</dbReference>
<proteinExistence type="predicted"/>
<comment type="caution">
    <text evidence="1">The sequence shown here is derived from an EMBL/GenBank/DDBJ whole genome shotgun (WGS) entry which is preliminary data.</text>
</comment>
<accession>A0A926EXI9</accession>
<organism evidence="1 2">
    <name type="scientific">Paratissierella segnis</name>
    <dbReference type="NCBI Taxonomy" id="2763679"/>
    <lineage>
        <taxon>Bacteria</taxon>
        <taxon>Bacillati</taxon>
        <taxon>Bacillota</taxon>
        <taxon>Tissierellia</taxon>
        <taxon>Tissierellales</taxon>
        <taxon>Tissierellaceae</taxon>
        <taxon>Paratissierella</taxon>
    </lineage>
</organism>